<dbReference type="Proteomes" id="UP000010121">
    <property type="component" value="Unassembled WGS sequence"/>
</dbReference>
<feature type="transmembrane region" description="Helical" evidence="1">
    <location>
        <begin position="6"/>
        <end position="32"/>
    </location>
</feature>
<dbReference type="eggNOG" id="ENOG5031BHI">
    <property type="taxonomic scope" value="Bacteria"/>
</dbReference>
<accession>C8S4P6</accession>
<organism evidence="2 3">
    <name type="scientific">Rhodobacter ferrooxidans</name>
    <dbReference type="NCBI Taxonomy" id="371731"/>
    <lineage>
        <taxon>Bacteria</taxon>
        <taxon>Pseudomonadati</taxon>
        <taxon>Pseudomonadota</taxon>
        <taxon>Alphaproteobacteria</taxon>
        <taxon>Rhodobacterales</taxon>
        <taxon>Rhodobacter group</taxon>
        <taxon>Rhodobacter</taxon>
    </lineage>
</organism>
<evidence type="ECO:0000313" key="2">
    <source>
        <dbReference type="EMBL" id="EEW24045.1"/>
    </source>
</evidence>
<comment type="caution">
    <text evidence="2">The sequence shown here is derived from an EMBL/GenBank/DDBJ whole genome shotgun (WGS) entry which is preliminary data.</text>
</comment>
<proteinExistence type="predicted"/>
<keyword evidence="3" id="KW-1185">Reference proteome</keyword>
<dbReference type="AlphaFoldDB" id="C8S4P6"/>
<gene>
    <name evidence="2" type="ORF">Rsw2DRAFT_3024</name>
</gene>
<dbReference type="RefSeq" id="WP_008032475.1">
    <property type="nucleotide sequence ID" value="NZ_ACYY01000027.1"/>
</dbReference>
<evidence type="ECO:0000313" key="3">
    <source>
        <dbReference type="Proteomes" id="UP000010121"/>
    </source>
</evidence>
<reference evidence="2 3" key="1">
    <citation type="submission" date="2009-08" db="EMBL/GenBank/DDBJ databases">
        <title>The draft genome of Rhodobacter sp. SW2.</title>
        <authorList>
            <consortium name="US DOE Joint Genome Institute (JGI-PGF)"/>
            <person name="Lucas S."/>
            <person name="Copeland A."/>
            <person name="Lapidus A."/>
            <person name="Glavina del Rio T."/>
            <person name="Tice H."/>
            <person name="Bruce D."/>
            <person name="Goodwin L."/>
            <person name="Pitluck S."/>
            <person name="Larimer F."/>
            <person name="Land M.L."/>
            <person name="Hauser L."/>
            <person name="Emerson D."/>
        </authorList>
    </citation>
    <scope>NUCLEOTIDE SEQUENCE [LARGE SCALE GENOMIC DNA]</scope>
    <source>
        <strain evidence="2 3">SW2</strain>
    </source>
</reference>
<protein>
    <submittedName>
        <fullName evidence="2">Uncharacterized protein</fullName>
    </submittedName>
</protein>
<keyword evidence="1" id="KW-0472">Membrane</keyword>
<keyword evidence="1" id="KW-1133">Transmembrane helix</keyword>
<name>C8S4P6_9RHOB</name>
<dbReference type="EMBL" id="ACYY01000027">
    <property type="protein sequence ID" value="EEW24045.1"/>
    <property type="molecule type" value="Genomic_DNA"/>
</dbReference>
<sequence>MIEAVFSIVYMLAIIVFMLAILYFTLWLFIMLPAGMATDRGRSAFGWVLLSLMLSPILACLLLWLLGDNPNSQE</sequence>
<dbReference type="OrthoDB" id="7693378at2"/>
<dbReference type="STRING" id="371731.Rsw2DRAFT_3024"/>
<evidence type="ECO:0000256" key="1">
    <source>
        <dbReference type="SAM" id="Phobius"/>
    </source>
</evidence>
<keyword evidence="1" id="KW-0812">Transmembrane</keyword>
<feature type="transmembrane region" description="Helical" evidence="1">
    <location>
        <begin position="44"/>
        <end position="66"/>
    </location>
</feature>